<feature type="transmembrane region" description="Helical" evidence="12">
    <location>
        <begin position="68"/>
        <end position="88"/>
    </location>
</feature>
<dbReference type="GO" id="GO:0015385">
    <property type="term" value="F:sodium:proton antiporter activity"/>
    <property type="evidence" value="ECO:0007669"/>
    <property type="project" value="InterPro"/>
</dbReference>
<comment type="similarity">
    <text evidence="2">Belongs to the monovalent cation:proton antiporter 1 (CPA1) transporter (TC 2.A.36) family.</text>
</comment>
<dbReference type="GO" id="GO:0015386">
    <property type="term" value="F:potassium:proton antiporter activity"/>
    <property type="evidence" value="ECO:0007669"/>
    <property type="project" value="TreeGrafter"/>
</dbReference>
<dbReference type="EMBL" id="JAKILB010000005">
    <property type="protein sequence ID" value="MCL1138900.1"/>
    <property type="molecule type" value="Genomic_DNA"/>
</dbReference>
<gene>
    <name evidence="14" type="ORF">L2740_10115</name>
</gene>
<keyword evidence="5" id="KW-1003">Cell membrane</keyword>
<evidence type="ECO:0000313" key="15">
    <source>
        <dbReference type="Proteomes" id="UP001139293"/>
    </source>
</evidence>
<keyword evidence="10 12" id="KW-0472">Membrane</keyword>
<dbReference type="GO" id="GO:0098719">
    <property type="term" value="P:sodium ion import across plasma membrane"/>
    <property type="evidence" value="ECO:0007669"/>
    <property type="project" value="TreeGrafter"/>
</dbReference>
<dbReference type="InterPro" id="IPR006153">
    <property type="entry name" value="Cation/H_exchanger_TM"/>
</dbReference>
<evidence type="ECO:0000256" key="6">
    <source>
        <dbReference type="ARBA" id="ARBA00022692"/>
    </source>
</evidence>
<keyword evidence="3" id="KW-0813">Transport</keyword>
<dbReference type="Pfam" id="PF00999">
    <property type="entry name" value="Na_H_Exchanger"/>
    <property type="match status" value="1"/>
</dbReference>
<evidence type="ECO:0000259" key="13">
    <source>
        <dbReference type="Pfam" id="PF00999"/>
    </source>
</evidence>
<feature type="transmembrane region" description="Helical" evidence="12">
    <location>
        <begin position="289"/>
        <end position="311"/>
    </location>
</feature>
<dbReference type="PANTHER" id="PTHR10110">
    <property type="entry name" value="SODIUM/HYDROGEN EXCHANGER"/>
    <property type="match status" value="1"/>
</dbReference>
<protein>
    <submittedName>
        <fullName evidence="14">Sodium:proton antiporter</fullName>
    </submittedName>
</protein>
<evidence type="ECO:0000256" key="8">
    <source>
        <dbReference type="ARBA" id="ARBA00023053"/>
    </source>
</evidence>
<keyword evidence="7 12" id="KW-1133">Transmembrane helix</keyword>
<keyword evidence="4" id="KW-0050">Antiport</keyword>
<dbReference type="Gene3D" id="6.10.140.1330">
    <property type="match status" value="1"/>
</dbReference>
<keyword evidence="8" id="KW-0915">Sodium</keyword>
<keyword evidence="15" id="KW-1185">Reference proteome</keyword>
<organism evidence="14 15">
    <name type="scientific">Shewanella pneumatophori</name>
    <dbReference type="NCBI Taxonomy" id="314092"/>
    <lineage>
        <taxon>Bacteria</taxon>
        <taxon>Pseudomonadati</taxon>
        <taxon>Pseudomonadota</taxon>
        <taxon>Gammaproteobacteria</taxon>
        <taxon>Alteromonadales</taxon>
        <taxon>Shewanellaceae</taxon>
        <taxon>Shewanella</taxon>
    </lineage>
</organism>
<evidence type="ECO:0000256" key="2">
    <source>
        <dbReference type="ARBA" id="ARBA00007367"/>
    </source>
</evidence>
<feature type="transmembrane region" description="Helical" evidence="12">
    <location>
        <begin position="32"/>
        <end position="56"/>
    </location>
</feature>
<feature type="transmembrane region" description="Helical" evidence="12">
    <location>
        <begin position="394"/>
        <end position="415"/>
    </location>
</feature>
<comment type="subcellular location">
    <subcellularLocation>
        <location evidence="1">Cell membrane</location>
        <topology evidence="1">Multi-pass membrane protein</topology>
    </subcellularLocation>
</comment>
<dbReference type="InterPro" id="IPR018422">
    <property type="entry name" value="Cation/H_exchanger_CPA1"/>
</dbReference>
<evidence type="ECO:0000256" key="11">
    <source>
        <dbReference type="ARBA" id="ARBA00023201"/>
    </source>
</evidence>
<evidence type="ECO:0000313" key="14">
    <source>
        <dbReference type="EMBL" id="MCL1138900.1"/>
    </source>
</evidence>
<feature type="domain" description="Cation/H+ exchanger transmembrane" evidence="13">
    <location>
        <begin position="33"/>
        <end position="414"/>
    </location>
</feature>
<feature type="transmembrane region" description="Helical" evidence="12">
    <location>
        <begin position="361"/>
        <end position="382"/>
    </location>
</feature>
<evidence type="ECO:0000256" key="10">
    <source>
        <dbReference type="ARBA" id="ARBA00023136"/>
    </source>
</evidence>
<feature type="transmembrane region" description="Helical" evidence="12">
    <location>
        <begin position="208"/>
        <end position="228"/>
    </location>
</feature>
<feature type="transmembrane region" description="Helical" evidence="12">
    <location>
        <begin position="317"/>
        <end position="340"/>
    </location>
</feature>
<evidence type="ECO:0000256" key="5">
    <source>
        <dbReference type="ARBA" id="ARBA00022475"/>
    </source>
</evidence>
<keyword evidence="11" id="KW-0739">Sodium transport</keyword>
<dbReference type="GO" id="GO:0051453">
    <property type="term" value="P:regulation of intracellular pH"/>
    <property type="evidence" value="ECO:0007669"/>
    <property type="project" value="TreeGrafter"/>
</dbReference>
<keyword evidence="6 12" id="KW-0812">Transmembrane</keyword>
<dbReference type="AlphaFoldDB" id="A0A9X1ZFF4"/>
<evidence type="ECO:0000256" key="12">
    <source>
        <dbReference type="SAM" id="Phobius"/>
    </source>
</evidence>
<feature type="transmembrane region" description="Helical" evidence="12">
    <location>
        <begin position="100"/>
        <end position="122"/>
    </location>
</feature>
<dbReference type="Proteomes" id="UP001139293">
    <property type="component" value="Unassembled WGS sequence"/>
</dbReference>
<evidence type="ECO:0000256" key="4">
    <source>
        <dbReference type="ARBA" id="ARBA00022449"/>
    </source>
</evidence>
<accession>A0A9X1ZFF4</accession>
<evidence type="ECO:0000256" key="7">
    <source>
        <dbReference type="ARBA" id="ARBA00022989"/>
    </source>
</evidence>
<dbReference type="RefSeq" id="WP_248950029.1">
    <property type="nucleotide sequence ID" value="NZ_JAKILB010000005.1"/>
</dbReference>
<dbReference type="GO" id="GO:0005886">
    <property type="term" value="C:plasma membrane"/>
    <property type="evidence" value="ECO:0007669"/>
    <property type="project" value="UniProtKB-SubCell"/>
</dbReference>
<dbReference type="PANTHER" id="PTHR10110:SF195">
    <property type="entry name" value="NA(+)_H(+) ANTIPORTER NHAS2"/>
    <property type="match status" value="1"/>
</dbReference>
<keyword evidence="9" id="KW-0406">Ion transport</keyword>
<sequence>MTSYEILCLLSALSLVISLISSRLHRWQQTITITALALGLSLVILIAGKIFGVELYSTLVTDLEQLDFKALLLNGMLGFLLFAGALQIKLNVLKQQRWEIFVLAFVGTLISTLIIGGLLYLLSGLLELQLDFSYCLLFGALISPTDPIAVLAIIKQLGAPEDIAIQVEGESLFNDGIGLVIFVAISQVAFSTEPLTIAGVSGLFVREALGGLLYGGILAAILHGMLHFSEERTQYLLMTLLVPSAGYVGADMLGVSGPLAMVTSGIIIGNVSVPKLLKEHEWQHLDSFWLLIESFFNSLLFLLLGLLLLLIHFDAELWWFMLLAVPIVLIGRTVSIYLPYIGFRRFRHYNSYAEKILVWGGLRGGLALAMAMSLPTGVVIISGSNIDLRELLMVMTYAVVVFSILVQGTTIPNLIDKSNAEHEAQRKS</sequence>
<evidence type="ECO:0000256" key="9">
    <source>
        <dbReference type="ARBA" id="ARBA00023065"/>
    </source>
</evidence>
<evidence type="ECO:0000256" key="1">
    <source>
        <dbReference type="ARBA" id="ARBA00004651"/>
    </source>
</evidence>
<proteinExistence type="inferred from homology"/>
<name>A0A9X1ZFF4_9GAMM</name>
<evidence type="ECO:0000256" key="3">
    <source>
        <dbReference type="ARBA" id="ARBA00022448"/>
    </source>
</evidence>
<comment type="caution">
    <text evidence="14">The sequence shown here is derived from an EMBL/GenBank/DDBJ whole genome shotgun (WGS) entry which is preliminary data.</text>
</comment>
<reference evidence="14" key="1">
    <citation type="submission" date="2022-01" db="EMBL/GenBank/DDBJ databases">
        <title>Whole genome-based taxonomy of the Shewanellaceae.</title>
        <authorList>
            <person name="Martin-Rodriguez A.J."/>
        </authorList>
    </citation>
    <scope>NUCLEOTIDE SEQUENCE</scope>
    <source>
        <strain evidence="14">KCTC 23973</strain>
    </source>
</reference>